<evidence type="ECO:0000256" key="11">
    <source>
        <dbReference type="ARBA" id="ARBA00023667"/>
    </source>
</evidence>
<evidence type="ECO:0000313" key="14">
    <source>
        <dbReference type="EMBL" id="OBR64482.1"/>
    </source>
</evidence>
<evidence type="ECO:0000256" key="13">
    <source>
        <dbReference type="SAM" id="Phobius"/>
    </source>
</evidence>
<dbReference type="GO" id="GO:0016746">
    <property type="term" value="F:acyltransferase activity"/>
    <property type="evidence" value="ECO:0007669"/>
    <property type="project" value="UniProtKB-KW"/>
</dbReference>
<evidence type="ECO:0000256" key="5">
    <source>
        <dbReference type="ARBA" id="ARBA00022729"/>
    </source>
</evidence>
<comment type="caution">
    <text evidence="14">The sequence shown here is derived from an EMBL/GenBank/DDBJ whole genome shotgun (WGS) entry which is preliminary data.</text>
</comment>
<evidence type="ECO:0000256" key="2">
    <source>
        <dbReference type="ARBA" id="ARBA00022475"/>
    </source>
</evidence>
<dbReference type="UniPathway" id="UPA00029">
    <property type="reaction ID" value="UER00560"/>
</dbReference>
<keyword evidence="5" id="KW-0732">Signal</keyword>
<dbReference type="InterPro" id="IPR044021">
    <property type="entry name" value="CrtO"/>
</dbReference>
<dbReference type="AlphaFoldDB" id="A0A1A5YFX6"/>
<reference evidence="14 15" key="1">
    <citation type="submission" date="2016-05" db="EMBL/GenBank/DDBJ databases">
        <title>Paenibacillus oryzae. sp. nov., isolated from the rice root.</title>
        <authorList>
            <person name="Zhang J."/>
            <person name="Zhang X."/>
        </authorList>
    </citation>
    <scope>NUCLEOTIDE SEQUENCE [LARGE SCALE GENOMIC DNA]</scope>
    <source>
        <strain evidence="14 15">1DrF-4</strain>
    </source>
</reference>
<evidence type="ECO:0000256" key="7">
    <source>
        <dbReference type="ARBA" id="ARBA00023136"/>
    </source>
</evidence>
<keyword evidence="3 14" id="KW-0808">Transferase</keyword>
<keyword evidence="7 13" id="KW-0472">Membrane</keyword>
<evidence type="ECO:0000256" key="10">
    <source>
        <dbReference type="ARBA" id="ARBA00023603"/>
    </source>
</evidence>
<evidence type="ECO:0000256" key="1">
    <source>
        <dbReference type="ARBA" id="ARBA00004162"/>
    </source>
</evidence>
<keyword evidence="8 14" id="KW-0012">Acyltransferase</keyword>
<organism evidence="14 15">
    <name type="scientific">Paenibacillus oryzae</name>
    <dbReference type="NCBI Taxonomy" id="1844972"/>
    <lineage>
        <taxon>Bacteria</taxon>
        <taxon>Bacillati</taxon>
        <taxon>Bacillota</taxon>
        <taxon>Bacilli</taxon>
        <taxon>Bacillales</taxon>
        <taxon>Paenibacillaceae</taxon>
        <taxon>Paenibacillus</taxon>
    </lineage>
</organism>
<evidence type="ECO:0000256" key="6">
    <source>
        <dbReference type="ARBA" id="ARBA00022989"/>
    </source>
</evidence>
<gene>
    <name evidence="14" type="ORF">A7K91_11870</name>
</gene>
<evidence type="ECO:0000313" key="15">
    <source>
        <dbReference type="Proteomes" id="UP000092024"/>
    </source>
</evidence>
<protein>
    <recommendedName>
        <fullName evidence="11">Glycosyl-4,4'-diaponeurosporenoate acyltransferase</fullName>
    </recommendedName>
</protein>
<name>A0A1A5YFX6_9BACL</name>
<evidence type="ECO:0000256" key="3">
    <source>
        <dbReference type="ARBA" id="ARBA00022679"/>
    </source>
</evidence>
<comment type="similarity">
    <text evidence="10">Belongs to the acyltransferase CrtO family.</text>
</comment>
<dbReference type="GO" id="GO:0005886">
    <property type="term" value="C:plasma membrane"/>
    <property type="evidence" value="ECO:0007669"/>
    <property type="project" value="UniProtKB-SubCell"/>
</dbReference>
<dbReference type="Proteomes" id="UP000092024">
    <property type="component" value="Unassembled WGS sequence"/>
</dbReference>
<keyword evidence="15" id="KW-1185">Reference proteome</keyword>
<keyword evidence="6 13" id="KW-1133">Transmembrane helix</keyword>
<keyword evidence="4 13" id="KW-0812">Transmembrane</keyword>
<dbReference type="EMBL" id="LYPA01000065">
    <property type="protein sequence ID" value="OBR64482.1"/>
    <property type="molecule type" value="Genomic_DNA"/>
</dbReference>
<accession>A0A1A5YFX6</accession>
<comment type="subcellular location">
    <subcellularLocation>
        <location evidence="1">Cell membrane</location>
        <topology evidence="1">Single-pass membrane protein</topology>
    </subcellularLocation>
</comment>
<evidence type="ECO:0000256" key="12">
    <source>
        <dbReference type="ARBA" id="ARBA00025324"/>
    </source>
</evidence>
<feature type="transmembrane region" description="Helical" evidence="13">
    <location>
        <begin position="122"/>
        <end position="141"/>
    </location>
</feature>
<dbReference type="STRING" id="1844972.A7K91_11870"/>
<comment type="pathway">
    <text evidence="9">Carotenoid biosynthesis; staphyloxanthin biosynthesis; staphyloxanthin from farnesyl diphosphate: step 5/5.</text>
</comment>
<proteinExistence type="inferred from homology"/>
<feature type="transmembrane region" description="Helical" evidence="13">
    <location>
        <begin position="9"/>
        <end position="36"/>
    </location>
</feature>
<sequence length="173" mass="20229">MLKSVIEPVLLNIAAWAFFHVLIALLCFAIPLAFFVKTYSWFRIWGWERQGELWSRWFLVKGWKGRLLDGSLILKRGYAKRTLPGTSMEELGIFAAETKRAELTHWLSILPAPLFFLWNPAWAGWVMVLYAVLFNLPFIVAQRYNRARIERILKRTIKAKGELTAMKNKLIYP</sequence>
<evidence type="ECO:0000256" key="8">
    <source>
        <dbReference type="ARBA" id="ARBA00023315"/>
    </source>
</evidence>
<dbReference type="Pfam" id="PF18927">
    <property type="entry name" value="CrtO"/>
    <property type="match status" value="1"/>
</dbReference>
<keyword evidence="2" id="KW-1003">Cell membrane</keyword>
<comment type="function">
    <text evidence="12">Catalyzes the acylation of glycosyl-4,4'-diaponeurosporenoate, i.e. the esterification of glucose at the C6'' position with the carboxyl group of the C(15) fatty acid 12-methyltetradecanoic acid, to yield staphyloxanthin. This is the last step in the biosynthesis of this orange pigment, present in most staphylococci strains.</text>
</comment>
<evidence type="ECO:0000256" key="4">
    <source>
        <dbReference type="ARBA" id="ARBA00022692"/>
    </source>
</evidence>
<evidence type="ECO:0000256" key="9">
    <source>
        <dbReference type="ARBA" id="ARBA00023588"/>
    </source>
</evidence>